<evidence type="ECO:0000313" key="2">
    <source>
        <dbReference type="Proteomes" id="UP000199513"/>
    </source>
</evidence>
<proteinExistence type="predicted"/>
<accession>A0A1I2B7B5</accession>
<dbReference type="STRING" id="1003.SAMN04488541_1002163"/>
<reference evidence="1 2" key="1">
    <citation type="submission" date="2016-10" db="EMBL/GenBank/DDBJ databases">
        <authorList>
            <person name="de Groot N.N."/>
        </authorList>
    </citation>
    <scope>NUCLEOTIDE SEQUENCE [LARGE SCALE GENOMIC DNA]</scope>
    <source>
        <strain>GEY</strain>
        <strain evidence="2">DSM 9560</strain>
    </source>
</reference>
<dbReference type="Proteomes" id="UP000199513">
    <property type="component" value="Unassembled WGS sequence"/>
</dbReference>
<gene>
    <name evidence="1" type="ORF">SAMN04488541_1002163</name>
</gene>
<evidence type="ECO:0000313" key="1">
    <source>
        <dbReference type="EMBL" id="SFE52041.1"/>
    </source>
</evidence>
<protein>
    <submittedName>
        <fullName evidence="1">Uncharacterized protein</fullName>
    </submittedName>
</protein>
<dbReference type="AlphaFoldDB" id="A0A1I2B7B5"/>
<organism evidence="1 2">
    <name type="scientific">Thermoflexibacter ruber</name>
    <dbReference type="NCBI Taxonomy" id="1003"/>
    <lineage>
        <taxon>Bacteria</taxon>
        <taxon>Pseudomonadati</taxon>
        <taxon>Bacteroidota</taxon>
        <taxon>Cytophagia</taxon>
        <taxon>Cytophagales</taxon>
        <taxon>Thermoflexibacteraceae</taxon>
        <taxon>Thermoflexibacter</taxon>
    </lineage>
</organism>
<sequence length="32" mass="3707">MKKILKIKQFLMRVHCALGVLLGNKQNFTLGY</sequence>
<keyword evidence="2" id="KW-1185">Reference proteome</keyword>
<dbReference type="EMBL" id="FONY01000002">
    <property type="protein sequence ID" value="SFE52041.1"/>
    <property type="molecule type" value="Genomic_DNA"/>
</dbReference>
<name>A0A1I2B7B5_9BACT</name>